<organism evidence="1">
    <name type="scientific">Rhizophora mucronata</name>
    <name type="common">Asiatic mangrove</name>
    <dbReference type="NCBI Taxonomy" id="61149"/>
    <lineage>
        <taxon>Eukaryota</taxon>
        <taxon>Viridiplantae</taxon>
        <taxon>Streptophyta</taxon>
        <taxon>Embryophyta</taxon>
        <taxon>Tracheophyta</taxon>
        <taxon>Spermatophyta</taxon>
        <taxon>Magnoliopsida</taxon>
        <taxon>eudicotyledons</taxon>
        <taxon>Gunneridae</taxon>
        <taxon>Pentapetalae</taxon>
        <taxon>rosids</taxon>
        <taxon>fabids</taxon>
        <taxon>Malpighiales</taxon>
        <taxon>Rhizophoraceae</taxon>
        <taxon>Rhizophora</taxon>
    </lineage>
</organism>
<sequence length="97" mass="10887">MPGWLSIKTSVEKSISPTILPLSRTNFPSLTFWLFSCAASYFQPTICPQQQQNISATMCNPESIILSSKAPTVIFTTLLKRYAFPLRQRKALETKSS</sequence>
<dbReference type="EMBL" id="GGEC01011753">
    <property type="protein sequence ID" value="MBW92236.1"/>
    <property type="molecule type" value="Transcribed_RNA"/>
</dbReference>
<dbReference type="AlphaFoldDB" id="A0A2P2JFI2"/>
<reference evidence="1" key="1">
    <citation type="submission" date="2018-02" db="EMBL/GenBank/DDBJ databases">
        <title>Rhizophora mucronata_Transcriptome.</title>
        <authorList>
            <person name="Meera S.P."/>
            <person name="Sreeshan A."/>
            <person name="Augustine A."/>
        </authorList>
    </citation>
    <scope>NUCLEOTIDE SEQUENCE</scope>
    <source>
        <tissue evidence="1">Leaf</tissue>
    </source>
</reference>
<accession>A0A2P2JFI2</accession>
<name>A0A2P2JFI2_RHIMU</name>
<proteinExistence type="predicted"/>
<protein>
    <submittedName>
        <fullName evidence="1">Protein yippee-like At5g53940</fullName>
    </submittedName>
</protein>
<evidence type="ECO:0000313" key="1">
    <source>
        <dbReference type="EMBL" id="MBW92236.1"/>
    </source>
</evidence>